<protein>
    <recommendedName>
        <fullName evidence="3">Sugar transferase</fullName>
    </recommendedName>
</protein>
<reference evidence="1" key="1">
    <citation type="journal article" date="2014" name="Int. J. Syst. Evol. Microbiol.">
        <title>Complete genome sequence of Corynebacterium casei LMG S-19264T (=DSM 44701T), isolated from a smear-ripened cheese.</title>
        <authorList>
            <consortium name="US DOE Joint Genome Institute (JGI-PGF)"/>
            <person name="Walter F."/>
            <person name="Albersmeier A."/>
            <person name="Kalinowski J."/>
            <person name="Ruckert C."/>
        </authorList>
    </citation>
    <scope>NUCLEOTIDE SEQUENCE</scope>
    <source>
        <strain evidence="1">CGMCC 1.12987</strain>
    </source>
</reference>
<evidence type="ECO:0000313" key="1">
    <source>
        <dbReference type="EMBL" id="GGG21680.1"/>
    </source>
</evidence>
<accession>A0A917LGM1</accession>
<reference evidence="1" key="2">
    <citation type="submission" date="2020-09" db="EMBL/GenBank/DDBJ databases">
        <authorList>
            <person name="Sun Q."/>
            <person name="Zhou Y."/>
        </authorList>
    </citation>
    <scope>NUCLEOTIDE SEQUENCE</scope>
    <source>
        <strain evidence="1">CGMCC 1.12987</strain>
    </source>
</reference>
<proteinExistence type="predicted"/>
<dbReference type="SUPFAM" id="SSF53448">
    <property type="entry name" value="Nucleotide-diphospho-sugar transferases"/>
    <property type="match status" value="1"/>
</dbReference>
<sequence>MVTNNAVILFIYNRPDHTEKVIEGLRKNKIQKLYVFSDGPKTDSDRKLVEETREIIESITWCQVESEYSVTNKGLADSVIYGVSKIFSKGYKSVIVLEDDCVPNENYIRFMRESLNYYGSNKEVMHVSGFGLPIKKYTNADVYITPYPCSWGWGTWAEYWNNCNFNGINEYRELLNNKQEIKRFNYPGEAFSSFLQLQLDRKVNSWLIRWYFHIYSNHGKCVWSYDSLIENKGFDGTGVHKVRYDRFNQKKSVAGNNVKKKYILEDNMNYHTKLIKEFRRYFINKSIKERLKTILYMSTGIILESRRNYKVIK</sequence>
<dbReference type="InterPro" id="IPR029044">
    <property type="entry name" value="Nucleotide-diphossugar_trans"/>
</dbReference>
<dbReference type="Proteomes" id="UP000644756">
    <property type="component" value="Unassembled WGS sequence"/>
</dbReference>
<dbReference type="Gene3D" id="3.90.550.10">
    <property type="entry name" value="Spore Coat Polysaccharide Biosynthesis Protein SpsA, Chain A"/>
    <property type="match status" value="1"/>
</dbReference>
<gene>
    <name evidence="1" type="ORF">GCM10010916_42980</name>
</gene>
<keyword evidence="2" id="KW-1185">Reference proteome</keyword>
<evidence type="ECO:0000313" key="2">
    <source>
        <dbReference type="Proteomes" id="UP000644756"/>
    </source>
</evidence>
<comment type="caution">
    <text evidence="1">The sequence shown here is derived from an EMBL/GenBank/DDBJ whole genome shotgun (WGS) entry which is preliminary data.</text>
</comment>
<name>A0A917LGM1_9BACL</name>
<dbReference type="AlphaFoldDB" id="A0A917LGM1"/>
<evidence type="ECO:0008006" key="3">
    <source>
        <dbReference type="Google" id="ProtNLM"/>
    </source>
</evidence>
<dbReference type="EMBL" id="BMGR01000017">
    <property type="protein sequence ID" value="GGG21680.1"/>
    <property type="molecule type" value="Genomic_DNA"/>
</dbReference>
<dbReference type="RefSeq" id="WP_188533130.1">
    <property type="nucleotide sequence ID" value="NZ_BMGR01000017.1"/>
</dbReference>
<organism evidence="1 2">
    <name type="scientific">Paenibacillus abyssi</name>
    <dbReference type="NCBI Taxonomy" id="1340531"/>
    <lineage>
        <taxon>Bacteria</taxon>
        <taxon>Bacillati</taxon>
        <taxon>Bacillota</taxon>
        <taxon>Bacilli</taxon>
        <taxon>Bacillales</taxon>
        <taxon>Paenibacillaceae</taxon>
        <taxon>Paenibacillus</taxon>
    </lineage>
</organism>